<reference evidence="2" key="2">
    <citation type="journal article" date="2015" name="Fish Shellfish Immunol.">
        <title>Early steps in the European eel (Anguilla anguilla)-Vibrio vulnificus interaction in the gills: Role of the RtxA13 toxin.</title>
        <authorList>
            <person name="Callol A."/>
            <person name="Pajuelo D."/>
            <person name="Ebbesson L."/>
            <person name="Teles M."/>
            <person name="MacKenzie S."/>
            <person name="Amaro C."/>
        </authorList>
    </citation>
    <scope>NUCLEOTIDE SEQUENCE</scope>
</reference>
<proteinExistence type="predicted"/>
<evidence type="ECO:0000313" key="2">
    <source>
        <dbReference type="EMBL" id="JAH29921.1"/>
    </source>
</evidence>
<keyword evidence="1" id="KW-1133">Transmembrane helix</keyword>
<dbReference type="EMBL" id="GBXM01078656">
    <property type="protein sequence ID" value="JAH29921.1"/>
    <property type="molecule type" value="Transcribed_RNA"/>
</dbReference>
<name>A0A0E9RLA8_ANGAN</name>
<protein>
    <submittedName>
        <fullName evidence="2">Uncharacterized protein</fullName>
    </submittedName>
</protein>
<accession>A0A0E9RLA8</accession>
<reference evidence="2" key="1">
    <citation type="submission" date="2014-11" db="EMBL/GenBank/DDBJ databases">
        <authorList>
            <person name="Amaro Gonzalez C."/>
        </authorList>
    </citation>
    <scope>NUCLEOTIDE SEQUENCE</scope>
</reference>
<sequence>MHVIYYIVYCLAVLCSSETPIFSVLCLTRYQAALLPEYRTRLCALNMGHVTRRLITLSSNCNLIPWREEGSDPVSR</sequence>
<evidence type="ECO:0000256" key="1">
    <source>
        <dbReference type="SAM" id="Phobius"/>
    </source>
</evidence>
<organism evidence="2">
    <name type="scientific">Anguilla anguilla</name>
    <name type="common">European freshwater eel</name>
    <name type="synonym">Muraena anguilla</name>
    <dbReference type="NCBI Taxonomy" id="7936"/>
    <lineage>
        <taxon>Eukaryota</taxon>
        <taxon>Metazoa</taxon>
        <taxon>Chordata</taxon>
        <taxon>Craniata</taxon>
        <taxon>Vertebrata</taxon>
        <taxon>Euteleostomi</taxon>
        <taxon>Actinopterygii</taxon>
        <taxon>Neopterygii</taxon>
        <taxon>Teleostei</taxon>
        <taxon>Anguilliformes</taxon>
        <taxon>Anguillidae</taxon>
        <taxon>Anguilla</taxon>
    </lineage>
</organism>
<feature type="transmembrane region" description="Helical" evidence="1">
    <location>
        <begin position="6"/>
        <end position="27"/>
    </location>
</feature>
<keyword evidence="1" id="KW-0812">Transmembrane</keyword>
<dbReference type="AlphaFoldDB" id="A0A0E9RLA8"/>
<keyword evidence="1" id="KW-0472">Membrane</keyword>